<dbReference type="Pfam" id="PF01327">
    <property type="entry name" value="Pep_deformylase"/>
    <property type="match status" value="1"/>
</dbReference>
<dbReference type="PRINTS" id="PR01576">
    <property type="entry name" value="PDEFORMYLASE"/>
</dbReference>
<keyword evidence="3 6" id="KW-0378">Hydrolase</keyword>
<dbReference type="CDD" id="cd00487">
    <property type="entry name" value="Pep_deformylase"/>
    <property type="match status" value="1"/>
</dbReference>
<comment type="catalytic activity">
    <reaction evidence="6">
        <text>N-terminal N-formyl-L-methionyl-[peptide] + H2O = N-terminal L-methionyl-[peptide] + formate</text>
        <dbReference type="Rhea" id="RHEA:24420"/>
        <dbReference type="Rhea" id="RHEA-COMP:10639"/>
        <dbReference type="Rhea" id="RHEA-COMP:10640"/>
        <dbReference type="ChEBI" id="CHEBI:15377"/>
        <dbReference type="ChEBI" id="CHEBI:15740"/>
        <dbReference type="ChEBI" id="CHEBI:49298"/>
        <dbReference type="ChEBI" id="CHEBI:64731"/>
        <dbReference type="EC" id="3.5.1.88"/>
    </reaction>
</comment>
<keyword evidence="8" id="KW-1185">Reference proteome</keyword>
<reference evidence="7 8" key="1">
    <citation type="submission" date="2020-08" db="EMBL/GenBank/DDBJ databases">
        <title>Sequencing the genomes of 1000 actinobacteria strains.</title>
        <authorList>
            <person name="Klenk H.-P."/>
        </authorList>
    </citation>
    <scope>NUCLEOTIDE SEQUENCE [LARGE SCALE GENOMIC DNA]</scope>
    <source>
        <strain evidence="7 8">DSM 43149</strain>
    </source>
</reference>
<comment type="caution">
    <text evidence="7">The sequence shown here is derived from an EMBL/GenBank/DDBJ whole genome shotgun (WGS) entry which is preliminary data.</text>
</comment>
<evidence type="ECO:0000313" key="7">
    <source>
        <dbReference type="EMBL" id="MBB4766744.1"/>
    </source>
</evidence>
<evidence type="ECO:0000313" key="8">
    <source>
        <dbReference type="Proteomes" id="UP000578112"/>
    </source>
</evidence>
<protein>
    <recommendedName>
        <fullName evidence="6">Peptide deformylase</fullName>
        <shortName evidence="6">PDF</shortName>
        <ecNumber evidence="6">3.5.1.88</ecNumber>
    </recommendedName>
    <alternativeName>
        <fullName evidence="6">Polypeptide deformylase</fullName>
    </alternativeName>
</protein>
<dbReference type="NCBIfam" id="TIGR00079">
    <property type="entry name" value="pept_deformyl"/>
    <property type="match status" value="1"/>
</dbReference>
<feature type="binding site" evidence="6">
    <location>
        <position position="146"/>
    </location>
    <ligand>
        <name>Fe cation</name>
        <dbReference type="ChEBI" id="CHEBI:24875"/>
    </ligand>
</feature>
<evidence type="ECO:0000256" key="1">
    <source>
        <dbReference type="ARBA" id="ARBA00010759"/>
    </source>
</evidence>
<evidence type="ECO:0000256" key="6">
    <source>
        <dbReference type="HAMAP-Rule" id="MF_00163"/>
    </source>
</evidence>
<dbReference type="NCBIfam" id="NF001159">
    <property type="entry name" value="PRK00150.1-3"/>
    <property type="match status" value="1"/>
</dbReference>
<feature type="binding site" evidence="6">
    <location>
        <position position="142"/>
    </location>
    <ligand>
        <name>Fe cation</name>
        <dbReference type="ChEBI" id="CHEBI:24875"/>
    </ligand>
</feature>
<dbReference type="Gene3D" id="3.90.45.10">
    <property type="entry name" value="Peptide deformylase"/>
    <property type="match status" value="1"/>
</dbReference>
<comment type="cofactor">
    <cofactor evidence="6">
        <name>Fe(2+)</name>
        <dbReference type="ChEBI" id="CHEBI:29033"/>
    </cofactor>
    <text evidence="6">Binds 1 Fe(2+) ion.</text>
</comment>
<evidence type="ECO:0000256" key="3">
    <source>
        <dbReference type="ARBA" id="ARBA00022801"/>
    </source>
</evidence>
<dbReference type="PIRSF" id="PIRSF004749">
    <property type="entry name" value="Pep_def"/>
    <property type="match status" value="1"/>
</dbReference>
<dbReference type="AlphaFoldDB" id="A0A7W7MUM2"/>
<organism evidence="7 8">
    <name type="scientific">Actinoplanes digitatis</name>
    <dbReference type="NCBI Taxonomy" id="1868"/>
    <lineage>
        <taxon>Bacteria</taxon>
        <taxon>Bacillati</taxon>
        <taxon>Actinomycetota</taxon>
        <taxon>Actinomycetes</taxon>
        <taxon>Micromonosporales</taxon>
        <taxon>Micromonosporaceae</taxon>
        <taxon>Actinoplanes</taxon>
    </lineage>
</organism>
<dbReference type="RefSeq" id="WP_184997850.1">
    <property type="nucleotide sequence ID" value="NZ_BOMK01000052.1"/>
</dbReference>
<dbReference type="HAMAP" id="MF_00163">
    <property type="entry name" value="Pep_deformylase"/>
    <property type="match status" value="1"/>
</dbReference>
<name>A0A7W7MUM2_9ACTN</name>
<comment type="similarity">
    <text evidence="1 6">Belongs to the polypeptide deformylase family.</text>
</comment>
<evidence type="ECO:0000256" key="5">
    <source>
        <dbReference type="ARBA" id="ARBA00023004"/>
    </source>
</evidence>
<keyword evidence="2 6" id="KW-0479">Metal-binding</keyword>
<dbReference type="GO" id="GO:0046872">
    <property type="term" value="F:metal ion binding"/>
    <property type="evidence" value="ECO:0007669"/>
    <property type="project" value="UniProtKB-KW"/>
</dbReference>
<dbReference type="EMBL" id="JACHNH010000001">
    <property type="protein sequence ID" value="MBB4766744.1"/>
    <property type="molecule type" value="Genomic_DNA"/>
</dbReference>
<feature type="binding site" evidence="6">
    <location>
        <position position="100"/>
    </location>
    <ligand>
        <name>Fe cation</name>
        <dbReference type="ChEBI" id="CHEBI:24875"/>
    </ligand>
</feature>
<dbReference type="InterPro" id="IPR036821">
    <property type="entry name" value="Peptide_deformylase_sf"/>
</dbReference>
<sequence length="181" mass="19252">MQTRAGTPRPITRYGNPVLHRRCAEVTVFDDDLRQLVADMFASMAAAEGVGLAANQIGVDARVFVVDCPDATDAHVVAHVVNPVLHLPEGRDLEVDSEGCLSVPGVRADVGRPTVAYVTGVDMHGEPVRIDGTGLLARCLQHETDHLDGLLYVDRLPAKKRKKMLAESAEAPGVGVSGAPD</sequence>
<keyword evidence="4 6" id="KW-0648">Protein biosynthesis</keyword>
<dbReference type="EC" id="3.5.1.88" evidence="6"/>
<proteinExistence type="inferred from homology"/>
<evidence type="ECO:0000256" key="2">
    <source>
        <dbReference type="ARBA" id="ARBA00022723"/>
    </source>
</evidence>
<dbReference type="SUPFAM" id="SSF56420">
    <property type="entry name" value="Peptide deformylase"/>
    <property type="match status" value="1"/>
</dbReference>
<dbReference type="InterPro" id="IPR023635">
    <property type="entry name" value="Peptide_deformylase"/>
</dbReference>
<dbReference type="Proteomes" id="UP000578112">
    <property type="component" value="Unassembled WGS sequence"/>
</dbReference>
<dbReference type="PANTHER" id="PTHR10458">
    <property type="entry name" value="PEPTIDE DEFORMYLASE"/>
    <property type="match status" value="1"/>
</dbReference>
<accession>A0A7W7MUM2</accession>
<gene>
    <name evidence="6" type="primary">def</name>
    <name evidence="7" type="ORF">BJ971_007300</name>
</gene>
<dbReference type="GO" id="GO:0006412">
    <property type="term" value="P:translation"/>
    <property type="evidence" value="ECO:0007669"/>
    <property type="project" value="UniProtKB-UniRule"/>
</dbReference>
<feature type="active site" evidence="6">
    <location>
        <position position="143"/>
    </location>
</feature>
<dbReference type="PANTHER" id="PTHR10458:SF2">
    <property type="entry name" value="PEPTIDE DEFORMYLASE, MITOCHONDRIAL"/>
    <property type="match status" value="1"/>
</dbReference>
<evidence type="ECO:0000256" key="4">
    <source>
        <dbReference type="ARBA" id="ARBA00022917"/>
    </source>
</evidence>
<dbReference type="GO" id="GO:0042586">
    <property type="term" value="F:peptide deformylase activity"/>
    <property type="evidence" value="ECO:0007669"/>
    <property type="project" value="UniProtKB-UniRule"/>
</dbReference>
<keyword evidence="5 6" id="KW-0408">Iron</keyword>
<dbReference type="FunFam" id="3.90.45.10:FF:000004">
    <property type="entry name" value="Peptide deformylase"/>
    <property type="match status" value="1"/>
</dbReference>
<comment type="function">
    <text evidence="6">Removes the formyl group from the N-terminal Met of newly synthesized proteins. Requires at least a dipeptide for an efficient rate of reaction. N-terminal L-methionine is a prerequisite for activity but the enzyme has broad specificity at other positions.</text>
</comment>